<protein>
    <recommendedName>
        <fullName evidence="2">CAAX prenyl protease 2/Lysostaphin resistance protein A-like domain-containing protein</fullName>
    </recommendedName>
</protein>
<feature type="domain" description="CAAX prenyl protease 2/Lysostaphin resistance protein A-like" evidence="2">
    <location>
        <begin position="116"/>
        <end position="210"/>
    </location>
</feature>
<proteinExistence type="predicted"/>
<reference evidence="3 4" key="1">
    <citation type="submission" date="2020-08" db="EMBL/GenBank/DDBJ databases">
        <title>Genomic Encyclopedia of Type Strains, Phase III (KMG-III): the genomes of soil and plant-associated and newly described type strains.</title>
        <authorList>
            <person name="Whitman W."/>
        </authorList>
    </citation>
    <scope>NUCLEOTIDE SEQUENCE [LARGE SCALE GENOMIC DNA]</scope>
    <source>
        <strain evidence="3 4">CECT 8693</strain>
    </source>
</reference>
<gene>
    <name evidence="3" type="ORF">FHR92_000928</name>
</gene>
<feature type="transmembrane region" description="Helical" evidence="1">
    <location>
        <begin position="238"/>
        <end position="263"/>
    </location>
</feature>
<keyword evidence="1" id="KW-1133">Transmembrane helix</keyword>
<keyword evidence="1" id="KW-0812">Transmembrane</keyword>
<dbReference type="GO" id="GO:0004175">
    <property type="term" value="F:endopeptidase activity"/>
    <property type="evidence" value="ECO:0007669"/>
    <property type="project" value="UniProtKB-ARBA"/>
</dbReference>
<evidence type="ECO:0000313" key="4">
    <source>
        <dbReference type="Proteomes" id="UP000567067"/>
    </source>
</evidence>
<keyword evidence="4" id="KW-1185">Reference proteome</keyword>
<feature type="transmembrane region" description="Helical" evidence="1">
    <location>
        <begin position="38"/>
        <end position="59"/>
    </location>
</feature>
<evidence type="ECO:0000313" key="3">
    <source>
        <dbReference type="EMBL" id="MBA9084471.1"/>
    </source>
</evidence>
<organism evidence="3 4">
    <name type="scientific">Fontibacillus solani</name>
    <dbReference type="NCBI Taxonomy" id="1572857"/>
    <lineage>
        <taxon>Bacteria</taxon>
        <taxon>Bacillati</taxon>
        <taxon>Bacillota</taxon>
        <taxon>Bacilli</taxon>
        <taxon>Bacillales</taxon>
        <taxon>Paenibacillaceae</taxon>
        <taxon>Fontibacillus</taxon>
    </lineage>
</organism>
<feature type="transmembrane region" description="Helical" evidence="1">
    <location>
        <begin position="111"/>
        <end position="135"/>
    </location>
</feature>
<dbReference type="EMBL" id="JACJIP010000004">
    <property type="protein sequence ID" value="MBA9084471.1"/>
    <property type="molecule type" value="Genomic_DNA"/>
</dbReference>
<dbReference type="AlphaFoldDB" id="A0A7W3XQK3"/>
<feature type="transmembrane region" description="Helical" evidence="1">
    <location>
        <begin position="197"/>
        <end position="218"/>
    </location>
</feature>
<dbReference type="InterPro" id="IPR003675">
    <property type="entry name" value="Rce1/LyrA-like_dom"/>
</dbReference>
<feature type="transmembrane region" description="Helical" evidence="1">
    <location>
        <begin position="79"/>
        <end position="99"/>
    </location>
</feature>
<dbReference type="Pfam" id="PF02517">
    <property type="entry name" value="Rce1-like"/>
    <property type="match status" value="1"/>
</dbReference>
<dbReference type="RefSeq" id="WP_182534506.1">
    <property type="nucleotide sequence ID" value="NZ_JACJIP010000004.1"/>
</dbReference>
<evidence type="ECO:0000256" key="1">
    <source>
        <dbReference type="SAM" id="Phobius"/>
    </source>
</evidence>
<accession>A0A7W3XQK3</accession>
<name>A0A7W3XQK3_9BACL</name>
<keyword evidence="1" id="KW-0472">Membrane</keyword>
<dbReference type="PANTHER" id="PTHR39430">
    <property type="entry name" value="MEMBRANE-ASSOCIATED PROTEASE-RELATED"/>
    <property type="match status" value="1"/>
</dbReference>
<feature type="transmembrane region" description="Helical" evidence="1">
    <location>
        <begin position="171"/>
        <end position="190"/>
    </location>
</feature>
<feature type="transmembrane region" description="Helical" evidence="1">
    <location>
        <begin position="147"/>
        <end position="165"/>
    </location>
</feature>
<feature type="transmembrane region" description="Helical" evidence="1">
    <location>
        <begin position="12"/>
        <end position="32"/>
    </location>
</feature>
<dbReference type="Proteomes" id="UP000567067">
    <property type="component" value="Unassembled WGS sequence"/>
</dbReference>
<comment type="caution">
    <text evidence="3">The sequence shown here is derived from an EMBL/GenBank/DDBJ whole genome shotgun (WGS) entry which is preliminary data.</text>
</comment>
<dbReference type="GO" id="GO:0080120">
    <property type="term" value="P:CAAX-box protein maturation"/>
    <property type="evidence" value="ECO:0007669"/>
    <property type="project" value="UniProtKB-ARBA"/>
</dbReference>
<sequence>MKKAIATTGKILLGFTMSIIFIVIISTILTMTGAMQEWNMQLITPTGMIFGGVIIYFIFERKNKWSIGIRQTRLGINLIEGMAAGILFISLAFLGIWILGGVHIDHFQSDVTAWSLLGTQFVVFLFVAVGEELLCRGYFQGLIKHNYGLRPAIYVPSIIFALLHLGNPGILMNPLPLLNIFLVGVLFALARELTQGLWFPIGFHLTWNLFQGNVFGFAVSGTDPGGFMKIAPQGSSLISGGTFGAEGSFITTIILIVGCIIALTKLQKPKSGKSNLSR</sequence>
<evidence type="ECO:0000259" key="2">
    <source>
        <dbReference type="Pfam" id="PF02517"/>
    </source>
</evidence>
<dbReference type="PANTHER" id="PTHR39430:SF1">
    <property type="entry name" value="PROTEASE"/>
    <property type="match status" value="1"/>
</dbReference>